<keyword evidence="4" id="KW-0411">Iron-sulfur</keyword>
<dbReference type="InterPro" id="IPR004453">
    <property type="entry name" value="QueG"/>
</dbReference>
<dbReference type="GO" id="GO:0051539">
    <property type="term" value="F:4 iron, 4 sulfur cluster binding"/>
    <property type="evidence" value="ECO:0007669"/>
    <property type="project" value="UniProtKB-KW"/>
</dbReference>
<dbReference type="PaxDb" id="584708-Apau_2229"/>
<proteinExistence type="predicted"/>
<evidence type="ECO:0000313" key="6">
    <source>
        <dbReference type="EMBL" id="EFQ24639.1"/>
    </source>
</evidence>
<dbReference type="Proteomes" id="UP000005096">
    <property type="component" value="Chromosome"/>
</dbReference>
<organism evidence="6 7">
    <name type="scientific">Aminomonas paucivorans DSM 12260</name>
    <dbReference type="NCBI Taxonomy" id="584708"/>
    <lineage>
        <taxon>Bacteria</taxon>
        <taxon>Thermotogati</taxon>
        <taxon>Synergistota</taxon>
        <taxon>Synergistia</taxon>
        <taxon>Synergistales</taxon>
        <taxon>Synergistaceae</taxon>
        <taxon>Aminomonas</taxon>
    </lineage>
</organism>
<dbReference type="PROSITE" id="PS51379">
    <property type="entry name" value="4FE4S_FER_2"/>
    <property type="match status" value="1"/>
</dbReference>
<dbReference type="HOGENOM" id="CLU_902301_0_0_0"/>
<dbReference type="EMBL" id="CM001022">
    <property type="protein sequence ID" value="EFQ24639.1"/>
    <property type="molecule type" value="Genomic_DNA"/>
</dbReference>
<dbReference type="OrthoDB" id="9784571at2"/>
<evidence type="ECO:0000256" key="4">
    <source>
        <dbReference type="ARBA" id="ARBA00023014"/>
    </source>
</evidence>
<evidence type="ECO:0000256" key="2">
    <source>
        <dbReference type="ARBA" id="ARBA00022723"/>
    </source>
</evidence>
<dbReference type="Gene3D" id="3.30.70.20">
    <property type="match status" value="1"/>
</dbReference>
<dbReference type="InterPro" id="IPR017896">
    <property type="entry name" value="4Fe4S_Fe-S-bd"/>
</dbReference>
<protein>
    <submittedName>
        <fullName evidence="6">4Fe-4S ferredoxin iron-sulfur binding domain protein</fullName>
    </submittedName>
</protein>
<dbReference type="Pfam" id="PF13484">
    <property type="entry name" value="Fer4_16"/>
    <property type="match status" value="1"/>
</dbReference>
<evidence type="ECO:0000256" key="1">
    <source>
        <dbReference type="ARBA" id="ARBA00022485"/>
    </source>
</evidence>
<dbReference type="GO" id="GO:0052693">
    <property type="term" value="F:epoxyqueuosine reductase activity"/>
    <property type="evidence" value="ECO:0007669"/>
    <property type="project" value="TreeGrafter"/>
</dbReference>
<evidence type="ECO:0000259" key="5">
    <source>
        <dbReference type="PROSITE" id="PS51379"/>
    </source>
</evidence>
<keyword evidence="7" id="KW-1185">Reference proteome</keyword>
<dbReference type="STRING" id="584708.Apau_2229"/>
<dbReference type="PANTHER" id="PTHR30002:SF4">
    <property type="entry name" value="EPOXYQUEUOSINE REDUCTASE"/>
    <property type="match status" value="1"/>
</dbReference>
<feature type="domain" description="4Fe-4S ferredoxin-type" evidence="5">
    <location>
        <begin position="167"/>
        <end position="195"/>
    </location>
</feature>
<dbReference type="RefSeq" id="WP_006301883.1">
    <property type="nucleotide sequence ID" value="NZ_CM001022.1"/>
</dbReference>
<dbReference type="eggNOG" id="COG1600">
    <property type="taxonomic scope" value="Bacteria"/>
</dbReference>
<reference evidence="6 7" key="1">
    <citation type="journal article" date="2010" name="Stand. Genomic Sci.">
        <title>Non-contiguous finished genome sequence of Aminomonas paucivorans type strain (GLU-3).</title>
        <authorList>
            <person name="Pitluck S."/>
            <person name="Yasawong M."/>
            <person name="Held B."/>
            <person name="Lapidus A."/>
            <person name="Nolan M."/>
            <person name="Copeland A."/>
            <person name="Lucas S."/>
            <person name="Del Rio T.G."/>
            <person name="Tice H."/>
            <person name="Cheng J.F."/>
            <person name="Chertkov O."/>
            <person name="Goodwin L."/>
            <person name="Tapia R."/>
            <person name="Han C."/>
            <person name="Liolios K."/>
            <person name="Ivanova N."/>
            <person name="Mavromatis K."/>
            <person name="Ovchinnikova G."/>
            <person name="Pati A."/>
            <person name="Chen A."/>
            <person name="Palaniappan K."/>
            <person name="Land M."/>
            <person name="Hauser L."/>
            <person name="Chang Y.J."/>
            <person name="Jeffries C.D."/>
            <person name="Pukall R."/>
            <person name="Spring S."/>
            <person name="Rohde M."/>
            <person name="Sikorski J."/>
            <person name="Goker M."/>
            <person name="Woyke T."/>
            <person name="Bristow J."/>
            <person name="Eisen J.A."/>
            <person name="Markowitz V."/>
            <person name="Hugenholtz P."/>
            <person name="Kyrpides N.C."/>
            <person name="Klenk H.P."/>
        </authorList>
    </citation>
    <scope>NUCLEOTIDE SEQUENCE [LARGE SCALE GENOMIC DNA]</scope>
    <source>
        <strain evidence="6 7">DSM 12260</strain>
    </source>
</reference>
<dbReference type="SUPFAM" id="SSF46548">
    <property type="entry name" value="alpha-helical ferredoxin"/>
    <property type="match status" value="1"/>
</dbReference>
<dbReference type="AlphaFoldDB" id="E3CZE2"/>
<evidence type="ECO:0000256" key="3">
    <source>
        <dbReference type="ARBA" id="ARBA00023004"/>
    </source>
</evidence>
<keyword evidence="1" id="KW-0004">4Fe-4S</keyword>
<keyword evidence="3" id="KW-0408">Iron</keyword>
<keyword evidence="2" id="KW-0479">Metal-binding</keyword>
<name>E3CZE2_9BACT</name>
<accession>E3CZE2</accession>
<dbReference type="PANTHER" id="PTHR30002">
    <property type="entry name" value="EPOXYQUEUOSINE REDUCTASE"/>
    <property type="match status" value="1"/>
</dbReference>
<sequence>MATLRGAFEARGRRARTVGAERTEELLEDLFRGLERRPLDPHLQKRYIEPFRERAGVFPQARSLVVVASPEPPTPVRFRHRGRRIETLLPPQYAHQKDLEEATRILREHLPPGERFEAVRLPLKLLAARSGLGRYGRNRVLFVPGMGSCCHLAAFALSLPPEEETWGPAEPLPRCSSCGLCVARCPSGALGKGWHDFDSSRCLTRHNEETDPLPGWMDPGWHHSLLGCTRCQELCPANRGIWDHPLSPVDFDEEETEGILRASGFEALPGPVRERLADLGLAEDFAPAARNLRLLLG</sequence>
<dbReference type="GO" id="GO:0046872">
    <property type="term" value="F:metal ion binding"/>
    <property type="evidence" value="ECO:0007669"/>
    <property type="project" value="UniProtKB-KW"/>
</dbReference>
<dbReference type="InterPro" id="IPR017900">
    <property type="entry name" value="4Fe4S_Fe_S_CS"/>
</dbReference>
<gene>
    <name evidence="6" type="ORF">Apau_2229</name>
</gene>
<dbReference type="GO" id="GO:0008616">
    <property type="term" value="P:tRNA queuosine(34) biosynthetic process"/>
    <property type="evidence" value="ECO:0007669"/>
    <property type="project" value="InterPro"/>
</dbReference>
<dbReference type="PROSITE" id="PS00198">
    <property type="entry name" value="4FE4S_FER_1"/>
    <property type="match status" value="1"/>
</dbReference>
<evidence type="ECO:0000313" key="7">
    <source>
        <dbReference type="Proteomes" id="UP000005096"/>
    </source>
</evidence>